<protein>
    <submittedName>
        <fullName evidence="2">Uncharacterized protein</fullName>
    </submittedName>
</protein>
<proteinExistence type="predicted"/>
<evidence type="ECO:0000313" key="3">
    <source>
        <dbReference type="Proteomes" id="UP000887013"/>
    </source>
</evidence>
<dbReference type="Proteomes" id="UP000887013">
    <property type="component" value="Unassembled WGS sequence"/>
</dbReference>
<name>A0A8X6UH40_NEPPI</name>
<comment type="caution">
    <text evidence="2">The sequence shown here is derived from an EMBL/GenBank/DDBJ whole genome shotgun (WGS) entry which is preliminary data.</text>
</comment>
<dbReference type="EMBL" id="BMAW01029832">
    <property type="protein sequence ID" value="GFU13972.1"/>
    <property type="molecule type" value="Genomic_DNA"/>
</dbReference>
<feature type="signal peptide" evidence="1">
    <location>
        <begin position="1"/>
        <end position="23"/>
    </location>
</feature>
<sequence length="187" mass="21512">MILQRFLTAIIVFLFCMIAIIQTQNTDSNEYDENKENITINGNFSSDIFNSTVSNETDDGFDYRFINTGPYNGTIDMKMNILDANYSFILNFTFNGTTKNPHVDEISFVMKSPKSKETVPFKVNLLLLDPHGKPLHIEHEHTFENRNQENTAQHILNELKWFAKRNSSEDDSNMEGSNIFCLGLPEE</sequence>
<organism evidence="2 3">
    <name type="scientific">Nephila pilipes</name>
    <name type="common">Giant wood spider</name>
    <name type="synonym">Nephila maculata</name>
    <dbReference type="NCBI Taxonomy" id="299642"/>
    <lineage>
        <taxon>Eukaryota</taxon>
        <taxon>Metazoa</taxon>
        <taxon>Ecdysozoa</taxon>
        <taxon>Arthropoda</taxon>
        <taxon>Chelicerata</taxon>
        <taxon>Arachnida</taxon>
        <taxon>Araneae</taxon>
        <taxon>Araneomorphae</taxon>
        <taxon>Entelegynae</taxon>
        <taxon>Araneoidea</taxon>
        <taxon>Nephilidae</taxon>
        <taxon>Nephila</taxon>
    </lineage>
</organism>
<keyword evidence="1" id="KW-0732">Signal</keyword>
<keyword evidence="3" id="KW-1185">Reference proteome</keyword>
<feature type="chain" id="PRO_5036479163" evidence="1">
    <location>
        <begin position="24"/>
        <end position="187"/>
    </location>
</feature>
<reference evidence="2" key="1">
    <citation type="submission" date="2020-08" db="EMBL/GenBank/DDBJ databases">
        <title>Multicomponent nature underlies the extraordinary mechanical properties of spider dragline silk.</title>
        <authorList>
            <person name="Kono N."/>
            <person name="Nakamura H."/>
            <person name="Mori M."/>
            <person name="Yoshida Y."/>
            <person name="Ohtoshi R."/>
            <person name="Malay A.D."/>
            <person name="Moran D.A.P."/>
            <person name="Tomita M."/>
            <person name="Numata K."/>
            <person name="Arakawa K."/>
        </authorList>
    </citation>
    <scope>NUCLEOTIDE SEQUENCE</scope>
</reference>
<gene>
    <name evidence="2" type="ORF">NPIL_155511</name>
</gene>
<accession>A0A8X6UH40</accession>
<evidence type="ECO:0000256" key="1">
    <source>
        <dbReference type="SAM" id="SignalP"/>
    </source>
</evidence>
<evidence type="ECO:0000313" key="2">
    <source>
        <dbReference type="EMBL" id="GFU13972.1"/>
    </source>
</evidence>
<dbReference type="AlphaFoldDB" id="A0A8X6UH40"/>